<dbReference type="GO" id="GO:0055085">
    <property type="term" value="P:transmembrane transport"/>
    <property type="evidence" value="ECO:0007669"/>
    <property type="project" value="InterPro"/>
</dbReference>
<keyword evidence="4 7" id="KW-0812">Transmembrane</keyword>
<feature type="transmembrane region" description="Helical" evidence="7">
    <location>
        <begin position="229"/>
        <end position="262"/>
    </location>
</feature>
<feature type="transmembrane region" description="Helical" evidence="7">
    <location>
        <begin position="181"/>
        <end position="208"/>
    </location>
</feature>
<feature type="domain" description="ABC transmembrane type-1" evidence="8">
    <location>
        <begin position="102"/>
        <end position="306"/>
    </location>
</feature>
<evidence type="ECO:0000313" key="10">
    <source>
        <dbReference type="Proteomes" id="UP000076218"/>
    </source>
</evidence>
<dbReference type="InterPro" id="IPR035906">
    <property type="entry name" value="MetI-like_sf"/>
</dbReference>
<feature type="transmembrane region" description="Helical" evidence="7">
    <location>
        <begin position="288"/>
        <end position="307"/>
    </location>
</feature>
<keyword evidence="5 7" id="KW-1133">Transmembrane helix</keyword>
<comment type="caution">
    <text evidence="9">The sequence shown here is derived from an EMBL/GenBank/DDBJ whole genome shotgun (WGS) entry which is preliminary data.</text>
</comment>
<keyword evidence="3" id="KW-1003">Cell membrane</keyword>
<dbReference type="RefSeq" id="WP_063072146.1">
    <property type="nucleotide sequence ID" value="NZ_LQXA01000042.1"/>
</dbReference>
<dbReference type="Pfam" id="PF00528">
    <property type="entry name" value="BPD_transp_1"/>
    <property type="match status" value="1"/>
</dbReference>
<feature type="transmembrane region" description="Helical" evidence="7">
    <location>
        <begin position="137"/>
        <end position="161"/>
    </location>
</feature>
<gene>
    <name evidence="9" type="ORF">AWH51_13040</name>
</gene>
<feature type="transmembrane region" description="Helical" evidence="7">
    <location>
        <begin position="102"/>
        <end position="125"/>
    </location>
</feature>
<keyword evidence="2 7" id="KW-0813">Transport</keyword>
<dbReference type="EMBL" id="LQXA01000042">
    <property type="protein sequence ID" value="KZC94441.1"/>
    <property type="molecule type" value="Genomic_DNA"/>
</dbReference>
<evidence type="ECO:0000256" key="2">
    <source>
        <dbReference type="ARBA" id="ARBA00022448"/>
    </source>
</evidence>
<evidence type="ECO:0000256" key="6">
    <source>
        <dbReference type="ARBA" id="ARBA00023136"/>
    </source>
</evidence>
<dbReference type="PROSITE" id="PS50928">
    <property type="entry name" value="ABC_TM1"/>
    <property type="match status" value="1"/>
</dbReference>
<comment type="subcellular location">
    <subcellularLocation>
        <location evidence="1 7">Cell membrane</location>
        <topology evidence="1 7">Multi-pass membrane protein</topology>
    </subcellularLocation>
</comment>
<dbReference type="PANTHER" id="PTHR43005:SF1">
    <property type="entry name" value="SPERMIDINE_PUTRESCINE TRANSPORT SYSTEM PERMEASE PROTEIN"/>
    <property type="match status" value="1"/>
</dbReference>
<organism evidence="9 10">
    <name type="scientific">Clavibacter tessellarius</name>
    <dbReference type="NCBI Taxonomy" id="31965"/>
    <lineage>
        <taxon>Bacteria</taxon>
        <taxon>Bacillati</taxon>
        <taxon>Actinomycetota</taxon>
        <taxon>Actinomycetes</taxon>
        <taxon>Micrococcales</taxon>
        <taxon>Microbacteriaceae</taxon>
        <taxon>Clavibacter</taxon>
    </lineage>
</organism>
<evidence type="ECO:0000256" key="3">
    <source>
        <dbReference type="ARBA" id="ARBA00022475"/>
    </source>
</evidence>
<dbReference type="CDD" id="cd06261">
    <property type="entry name" value="TM_PBP2"/>
    <property type="match status" value="1"/>
</dbReference>
<dbReference type="GO" id="GO:0005886">
    <property type="term" value="C:plasma membrane"/>
    <property type="evidence" value="ECO:0007669"/>
    <property type="project" value="UniProtKB-SubCell"/>
</dbReference>
<sequence length="320" mass="33251">MTAIRQSAPAAPVAPARRATRVSPGARRAGIGLALALPPALLLAVFVGIPVVLAIGFSLGHTGGLNSTIASIGLGTRTATDWWGTLDAYADVFQDPRFLRDLGVTVVVTVVSTAIVIALALAISLNLRLRGGRLATLFAGLAVIPLFIPVVIASWAILTFYSGDGFVRTVFALIGLEGPTWGYTTVAVVIGSVWTSLPFATLMATSGVQGIPDAMIEAARDAGASTWAIVTRVLVPLAAIPLVIATTFTAIGVLGSFTVPYFTGPNAPSMLGVDISKYFTGFNHPQQSIVMAIVVFVLASGIAFLYVRANFRSAKAEGRV</sequence>
<dbReference type="AlphaFoldDB" id="A0A154UZB2"/>
<accession>A0A154UZB2</accession>
<name>A0A154UZB2_9MICO</name>
<dbReference type="InterPro" id="IPR000515">
    <property type="entry name" value="MetI-like"/>
</dbReference>
<evidence type="ECO:0000259" key="8">
    <source>
        <dbReference type="PROSITE" id="PS50928"/>
    </source>
</evidence>
<dbReference type="OrthoDB" id="2162374at2"/>
<evidence type="ECO:0000256" key="5">
    <source>
        <dbReference type="ARBA" id="ARBA00022989"/>
    </source>
</evidence>
<evidence type="ECO:0000256" key="4">
    <source>
        <dbReference type="ARBA" id="ARBA00022692"/>
    </source>
</evidence>
<evidence type="ECO:0000256" key="1">
    <source>
        <dbReference type="ARBA" id="ARBA00004651"/>
    </source>
</evidence>
<feature type="transmembrane region" description="Helical" evidence="7">
    <location>
        <begin position="31"/>
        <end position="57"/>
    </location>
</feature>
<dbReference type="SUPFAM" id="SSF161098">
    <property type="entry name" value="MetI-like"/>
    <property type="match status" value="1"/>
</dbReference>
<evidence type="ECO:0000313" key="9">
    <source>
        <dbReference type="EMBL" id="KZC94441.1"/>
    </source>
</evidence>
<dbReference type="Proteomes" id="UP000076218">
    <property type="component" value="Unassembled WGS sequence"/>
</dbReference>
<reference evidence="9 10" key="1">
    <citation type="submission" date="2016-01" db="EMBL/GenBank/DDBJ databases">
        <title>Draft genome sequence of Clavibacter michiganensis subsp. tessellarius DOAB 609.</title>
        <authorList>
            <person name="Tambong J.T."/>
        </authorList>
    </citation>
    <scope>NUCLEOTIDE SEQUENCE [LARGE SCALE GENOMIC DNA]</scope>
    <source>
        <strain evidence="9 10">DOAB 609</strain>
    </source>
</reference>
<comment type="similarity">
    <text evidence="7">Belongs to the binding-protein-dependent transport system permease family.</text>
</comment>
<dbReference type="STRING" id="31965.AWH51_13040"/>
<evidence type="ECO:0000256" key="7">
    <source>
        <dbReference type="RuleBase" id="RU363032"/>
    </source>
</evidence>
<dbReference type="PANTHER" id="PTHR43005">
    <property type="entry name" value="BLR7065 PROTEIN"/>
    <property type="match status" value="1"/>
</dbReference>
<keyword evidence="6 7" id="KW-0472">Membrane</keyword>
<protein>
    <submittedName>
        <fullName evidence="9">Polyamine ABC transporter permease</fullName>
    </submittedName>
</protein>
<proteinExistence type="inferred from homology"/>
<dbReference type="Gene3D" id="1.10.3720.10">
    <property type="entry name" value="MetI-like"/>
    <property type="match status" value="1"/>
</dbReference>